<feature type="domain" description="DUF3741" evidence="2">
    <location>
        <begin position="227"/>
        <end position="247"/>
    </location>
</feature>
<protein>
    <recommendedName>
        <fullName evidence="2">DUF3741 domain-containing protein</fullName>
    </recommendedName>
</protein>
<name>A0A2S3HZB2_9POAL</name>
<reference evidence="3" key="1">
    <citation type="submission" date="2018-04" db="EMBL/GenBank/DDBJ databases">
        <title>WGS assembly of Panicum hallii.</title>
        <authorList>
            <person name="Lovell J."/>
            <person name="Jenkins J."/>
            <person name="Lowry D."/>
            <person name="Mamidi S."/>
            <person name="Sreedasyam A."/>
            <person name="Weng X."/>
            <person name="Barry K."/>
            <person name="Bonette J."/>
            <person name="Campitelli B."/>
            <person name="Daum C."/>
            <person name="Gordon S."/>
            <person name="Gould B."/>
            <person name="Lipzen A."/>
            <person name="Macqueen A."/>
            <person name="Palacio-Mejia J."/>
            <person name="Plott C."/>
            <person name="Shakirov E."/>
            <person name="Shu S."/>
            <person name="Yoshinaga Y."/>
            <person name="Zane M."/>
            <person name="Rokhsar D."/>
            <person name="Grimwood J."/>
            <person name="Schmutz J."/>
            <person name="Juenger T."/>
        </authorList>
    </citation>
    <scope>NUCLEOTIDE SEQUENCE [LARGE SCALE GENOMIC DNA]</scope>
    <source>
        <strain evidence="3">FIL2</strain>
    </source>
</reference>
<feature type="compositionally biased region" description="Basic and acidic residues" evidence="1">
    <location>
        <begin position="248"/>
        <end position="258"/>
    </location>
</feature>
<feature type="compositionally biased region" description="Basic and acidic residues" evidence="1">
    <location>
        <begin position="334"/>
        <end position="352"/>
    </location>
</feature>
<dbReference type="Proteomes" id="UP000243499">
    <property type="component" value="Chromosome 5"/>
</dbReference>
<organism evidence="3">
    <name type="scientific">Panicum hallii</name>
    <dbReference type="NCBI Taxonomy" id="206008"/>
    <lineage>
        <taxon>Eukaryota</taxon>
        <taxon>Viridiplantae</taxon>
        <taxon>Streptophyta</taxon>
        <taxon>Embryophyta</taxon>
        <taxon>Tracheophyta</taxon>
        <taxon>Spermatophyta</taxon>
        <taxon>Magnoliopsida</taxon>
        <taxon>Liliopsida</taxon>
        <taxon>Poales</taxon>
        <taxon>Poaceae</taxon>
        <taxon>PACMAD clade</taxon>
        <taxon>Panicoideae</taxon>
        <taxon>Panicodae</taxon>
        <taxon>Paniceae</taxon>
        <taxon>Panicinae</taxon>
        <taxon>Panicum</taxon>
        <taxon>Panicum sect. Panicum</taxon>
    </lineage>
</organism>
<dbReference type="Pfam" id="PF14383">
    <property type="entry name" value="VARLMGL"/>
    <property type="match status" value="1"/>
</dbReference>
<dbReference type="Gramene" id="PAN33118">
    <property type="protein sequence ID" value="PAN33118"/>
    <property type="gene ID" value="PAHAL_5G532500"/>
</dbReference>
<dbReference type="InterPro" id="IPR032795">
    <property type="entry name" value="DUF3741-assoc"/>
</dbReference>
<evidence type="ECO:0000313" key="3">
    <source>
        <dbReference type="EMBL" id="PAN33118.1"/>
    </source>
</evidence>
<evidence type="ECO:0000256" key="1">
    <source>
        <dbReference type="SAM" id="MobiDB-lite"/>
    </source>
</evidence>
<dbReference type="PANTHER" id="PTHR34282:SF2">
    <property type="entry name" value="DUF3741 DOMAIN-CONTAINING PROTEIN"/>
    <property type="match status" value="1"/>
</dbReference>
<evidence type="ECO:0000259" key="2">
    <source>
        <dbReference type="Pfam" id="PF14383"/>
    </source>
</evidence>
<dbReference type="PANTHER" id="PTHR34282">
    <property type="entry name" value="OS01G0228800 PROTEIN-RELATED"/>
    <property type="match status" value="1"/>
</dbReference>
<gene>
    <name evidence="3" type="ORF">PAHAL_5G532500</name>
</gene>
<accession>A0A2S3HZB2</accession>
<feature type="region of interest" description="Disordered" evidence="1">
    <location>
        <begin position="240"/>
        <end position="261"/>
    </location>
</feature>
<feature type="region of interest" description="Disordered" evidence="1">
    <location>
        <begin position="329"/>
        <end position="421"/>
    </location>
</feature>
<dbReference type="EMBL" id="CM008050">
    <property type="protein sequence ID" value="PAN33118.1"/>
    <property type="molecule type" value="Genomic_DNA"/>
</dbReference>
<dbReference type="AlphaFoldDB" id="A0A2S3HZB2"/>
<proteinExistence type="predicted"/>
<sequence length="714" mass="80524">MHQDSFRSVVCRSLSKSLPPRSKDGSYPETVQCDLPCVVTLQPSVCRNYQGRERSTSRSYREERSMSFHGDCLMAPSLSKHFAEDLLRGAMDLQESLVMLEKFQTASQSMRLSNKKRRPETGEKSPEIDTIIREVLLRPSNAKQALPRTANNGLHVQLNNSTDELKNVVKDSFCRKNLLSVSTNNDQASLSQSARYLPNNYLMSNTSQQKKVSPRSFPSCAAVQPDKSKAPSLVAKLMGLDGLPSQKDNSKMKDEKIKTVSSPRARFDIEMPKSQRLQTQLFGEESGSDAEMPRSEKLAPEHHNVRMYYTNSQKGIAPSYNTVVPNEIRPMKSSHRERNIEQARPKSPKEVKIAAPTSRKQQIKETTEVNRRTREKQKSNSTSRNRGGREDAKAKTVAASRNAKVVKNSDKKSVSSSSRSCDLVKPVLQRTHNNSRAKTVSRRNVKSSIIDELVAYEIQREIFHVLDQIDGPSTEHSATPSNESYPNADWEAESSVDDIQKDFWESNEVLLSTRDAERISSTDGDATHPSSTDITPIMEAEIKDEIILLLLSDKSFLSRAGKLIGIDVYEHPSNQHDGISEVEMKTHRIYLDTAVEQLERKHQQQNSLCCTGFQGQKCRATAYFSLEELLREISNGITKLNSYSDRDDAGGTKDCLDMKLERDLRFSDESINGVWDMGWQNFICTEETECFIRDAGEDILSLLIEEVALDMCIH</sequence>
<feature type="compositionally biased region" description="Basic and acidic residues" evidence="1">
    <location>
        <begin position="362"/>
        <end position="378"/>
    </location>
</feature>